<dbReference type="NCBIfam" id="TIGR00094">
    <property type="entry name" value="tRNA_TruD_broad"/>
    <property type="match status" value="1"/>
</dbReference>
<dbReference type="InterPro" id="IPR011760">
    <property type="entry name" value="PsdUridine_synth_TruD_insert"/>
</dbReference>
<organism evidence="7 8">
    <name type="scientific">Magallana gigas</name>
    <name type="common">Pacific oyster</name>
    <name type="synonym">Crassostrea gigas</name>
    <dbReference type="NCBI Taxonomy" id="29159"/>
    <lineage>
        <taxon>Eukaryota</taxon>
        <taxon>Metazoa</taxon>
        <taxon>Spiralia</taxon>
        <taxon>Lophotrochozoa</taxon>
        <taxon>Mollusca</taxon>
        <taxon>Bivalvia</taxon>
        <taxon>Autobranchia</taxon>
        <taxon>Pteriomorphia</taxon>
        <taxon>Ostreida</taxon>
        <taxon>Ostreoidea</taxon>
        <taxon>Ostreidae</taxon>
        <taxon>Magallana</taxon>
    </lineage>
</organism>
<dbReference type="GO" id="GO:0003723">
    <property type="term" value="F:RNA binding"/>
    <property type="evidence" value="ECO:0007669"/>
    <property type="project" value="InterPro"/>
</dbReference>
<dbReference type="GO" id="GO:0005634">
    <property type="term" value="C:nucleus"/>
    <property type="evidence" value="ECO:0007669"/>
    <property type="project" value="TreeGrafter"/>
</dbReference>
<reference evidence="7" key="1">
    <citation type="submission" date="2022-08" db="UniProtKB">
        <authorList>
            <consortium name="EnsemblMetazoa"/>
        </authorList>
    </citation>
    <scope>IDENTIFICATION</scope>
    <source>
        <strain evidence="7">05x7-T-G4-1.051#20</strain>
    </source>
</reference>
<evidence type="ECO:0000256" key="1">
    <source>
        <dbReference type="ARBA" id="ARBA00007953"/>
    </source>
</evidence>
<dbReference type="Proteomes" id="UP000005408">
    <property type="component" value="Unassembled WGS sequence"/>
</dbReference>
<dbReference type="PROSITE" id="PS01268">
    <property type="entry name" value="UPF0024"/>
    <property type="match status" value="1"/>
</dbReference>
<feature type="region of interest" description="Disordered" evidence="5">
    <location>
        <begin position="1"/>
        <end position="89"/>
    </location>
</feature>
<feature type="compositionally biased region" description="Acidic residues" evidence="5">
    <location>
        <begin position="72"/>
        <end position="85"/>
    </location>
</feature>
<dbReference type="GO" id="GO:0008033">
    <property type="term" value="P:tRNA processing"/>
    <property type="evidence" value="ECO:0007669"/>
    <property type="project" value="UniProtKB-KW"/>
</dbReference>
<dbReference type="EnsemblMetazoa" id="G30274.6">
    <property type="protein sequence ID" value="G30274.6:cds"/>
    <property type="gene ID" value="G30274"/>
</dbReference>
<feature type="compositionally biased region" description="Low complexity" evidence="5">
    <location>
        <begin position="40"/>
        <end position="51"/>
    </location>
</feature>
<evidence type="ECO:0000256" key="3">
    <source>
        <dbReference type="ARBA" id="ARBA00023235"/>
    </source>
</evidence>
<keyword evidence="3" id="KW-0413">Isomerase</keyword>
<dbReference type="InterPro" id="IPR042214">
    <property type="entry name" value="TruD_catalytic"/>
</dbReference>
<feature type="compositionally biased region" description="Basic residues" evidence="5">
    <location>
        <begin position="1"/>
        <end position="23"/>
    </location>
</feature>
<dbReference type="PIRSF" id="PIRSF037016">
    <property type="entry name" value="Pseudouridin_synth_euk_prd"/>
    <property type="match status" value="1"/>
</dbReference>
<accession>A0A8W8LZ71</accession>
<dbReference type="Gene3D" id="3.30.2350.20">
    <property type="entry name" value="TruD, catalytic domain"/>
    <property type="match status" value="2"/>
</dbReference>
<proteinExistence type="inferred from homology"/>
<dbReference type="PROSITE" id="PS50984">
    <property type="entry name" value="TRUD"/>
    <property type="match status" value="1"/>
</dbReference>
<evidence type="ECO:0000256" key="5">
    <source>
        <dbReference type="SAM" id="MobiDB-lite"/>
    </source>
</evidence>
<dbReference type="PANTHER" id="PTHR13326:SF31">
    <property type="entry name" value="PSEUDOURIDYLATE SYNTHASE 7 HOMOLOG"/>
    <property type="match status" value="1"/>
</dbReference>
<evidence type="ECO:0000256" key="2">
    <source>
        <dbReference type="ARBA" id="ARBA00022694"/>
    </source>
</evidence>
<protein>
    <recommendedName>
        <fullName evidence="6">TRUD domain-containing protein</fullName>
    </recommendedName>
</protein>
<dbReference type="Pfam" id="PF01142">
    <property type="entry name" value="TruD"/>
    <property type="match status" value="1"/>
</dbReference>
<evidence type="ECO:0000256" key="4">
    <source>
        <dbReference type="ARBA" id="ARBA00036943"/>
    </source>
</evidence>
<comment type="catalytic activity">
    <reaction evidence="4">
        <text>a uridine in tRNA = a pseudouridine in tRNA</text>
        <dbReference type="Rhea" id="RHEA:54572"/>
        <dbReference type="Rhea" id="RHEA-COMP:13339"/>
        <dbReference type="Rhea" id="RHEA-COMP:13934"/>
        <dbReference type="ChEBI" id="CHEBI:65314"/>
        <dbReference type="ChEBI" id="CHEBI:65315"/>
    </reaction>
</comment>
<keyword evidence="8" id="KW-1185">Reference proteome</keyword>
<evidence type="ECO:0000259" key="6">
    <source>
        <dbReference type="PROSITE" id="PS50984"/>
    </source>
</evidence>
<dbReference type="FunFam" id="3.30.2350.20:FF:000003">
    <property type="entry name" value="Pseudouridylate synthase 7 homolog"/>
    <property type="match status" value="1"/>
</dbReference>
<dbReference type="PANTHER" id="PTHR13326">
    <property type="entry name" value="TRNA PSEUDOURIDINE SYNTHASE D"/>
    <property type="match status" value="1"/>
</dbReference>
<dbReference type="AlphaFoldDB" id="A0A8W8LZ71"/>
<feature type="domain" description="TRUD" evidence="6">
    <location>
        <begin position="364"/>
        <end position="601"/>
    </location>
</feature>
<evidence type="ECO:0000313" key="7">
    <source>
        <dbReference type="EnsemblMetazoa" id="G30274.6:cds"/>
    </source>
</evidence>
<dbReference type="InterPro" id="IPR001656">
    <property type="entry name" value="PsdUridine_synth_TruD"/>
</dbReference>
<dbReference type="CDD" id="cd02576">
    <property type="entry name" value="PseudoU_synth_ScPUS7"/>
    <property type="match status" value="1"/>
</dbReference>
<name>A0A8W8LZ71_MAGGI</name>
<comment type="similarity">
    <text evidence="1">Belongs to the pseudouridine synthase TruD family.</text>
</comment>
<dbReference type="InterPro" id="IPR020103">
    <property type="entry name" value="PsdUridine_synth_cat_dom_sf"/>
</dbReference>
<evidence type="ECO:0000313" key="8">
    <source>
        <dbReference type="Proteomes" id="UP000005408"/>
    </source>
</evidence>
<dbReference type="OrthoDB" id="447290at2759"/>
<dbReference type="InterPro" id="IPR020119">
    <property type="entry name" value="PsdUridine_synth_TruD_CS"/>
</dbReference>
<dbReference type="GO" id="GO:0001522">
    <property type="term" value="P:pseudouridine synthesis"/>
    <property type="evidence" value="ECO:0007669"/>
    <property type="project" value="InterPro"/>
</dbReference>
<dbReference type="GO" id="GO:0009982">
    <property type="term" value="F:pseudouridine synthase activity"/>
    <property type="evidence" value="ECO:0007669"/>
    <property type="project" value="InterPro"/>
</dbReference>
<keyword evidence="2" id="KW-0819">tRNA processing</keyword>
<sequence>MPRRGRGRNFGRGHWRGRGRGRGRGGSSSDAGPNEEETSESIGTSESVGTSEDLDKSLECSSDQTEEVKDNTEEEKEGVEEEPGDTEGVFLKEGDVGITEYISSSPGFSAIIKQRYSDFIVNEIDEEGRLVRLTSLEVDRSQMPADEEDDDTGLDGVLSPEQKEKLDDFNANPNPKRVIDICAPVDKVTRGKVHQIVRVRYKKLESDTLVEDDVRFIRISVKGAGGHWGSGQHFRQQNFQRKPWPAGFGNYCRFVLYKENMDTMEAVHKLTKFFHINKNMFQFAGTKDKRAITSQEVTVYRVKAEKLVGANRYFYKMALGNFRYVEQPLKLGQLSGNRFTIVLRDVTGTDEVIDSALQSLKTNGFINYFGMQRFGTTAIPTYRVGKELLKSNYKEAGELILQPRPGEKDFITECRKNWWKDKNCTQMLKVLPRKYNIERALLEGLIKFGENNYANAFQMIHRNTRMLYLHGYQSYIWNHVASDRIKKFGMEPMVGDLVYKGDLKDVAFKEENRQSSANGSLKGGSTSSRVSPEVVTAETLSQYTIHDVILPLPGFDVQYPDNEVGLWYAKLMAEDGLKLEDLKHSNKNYALPGTYRRLIILPKDLMWQSYMYSDVTKELTQSDLDLLQKKPEPVSDPDGTIKALKIELSLPQSCYATMALREILKIDTSAAYQATLNHGVMPDRSPTAMVVKEMQTKQSALGQ</sequence>
<dbReference type="SUPFAM" id="SSF55120">
    <property type="entry name" value="Pseudouridine synthase"/>
    <property type="match status" value="1"/>
</dbReference>
<dbReference type="OMA" id="WINYFGH"/>